<dbReference type="EMBL" id="JACHGN010000015">
    <property type="protein sequence ID" value="MBB5136708.1"/>
    <property type="molecule type" value="Genomic_DNA"/>
</dbReference>
<organism evidence="2 3">
    <name type="scientific">Thermocatellispora tengchongensis</name>
    <dbReference type="NCBI Taxonomy" id="1073253"/>
    <lineage>
        <taxon>Bacteria</taxon>
        <taxon>Bacillati</taxon>
        <taxon>Actinomycetota</taxon>
        <taxon>Actinomycetes</taxon>
        <taxon>Streptosporangiales</taxon>
        <taxon>Streptosporangiaceae</taxon>
        <taxon>Thermocatellispora</taxon>
    </lineage>
</organism>
<accession>A0A840PAN9</accession>
<evidence type="ECO:0000313" key="2">
    <source>
        <dbReference type="EMBL" id="MBB5136708.1"/>
    </source>
</evidence>
<dbReference type="RefSeq" id="WP_312926179.1">
    <property type="nucleotide sequence ID" value="NZ_BAABIX010000008.1"/>
</dbReference>
<dbReference type="InterPro" id="IPR012338">
    <property type="entry name" value="Beta-lactam/transpept-like"/>
</dbReference>
<gene>
    <name evidence="2" type="ORF">HNP84_006459</name>
</gene>
<reference evidence="2 3" key="1">
    <citation type="submission" date="2020-08" db="EMBL/GenBank/DDBJ databases">
        <title>Genomic Encyclopedia of Type Strains, Phase IV (KMG-IV): sequencing the most valuable type-strain genomes for metagenomic binning, comparative biology and taxonomic classification.</title>
        <authorList>
            <person name="Goeker M."/>
        </authorList>
    </citation>
    <scope>NUCLEOTIDE SEQUENCE [LARGE SCALE GENOMIC DNA]</scope>
    <source>
        <strain evidence="2 3">DSM 45615</strain>
    </source>
</reference>
<keyword evidence="3" id="KW-1185">Reference proteome</keyword>
<feature type="domain" description="Beta-lactamase-related" evidence="1">
    <location>
        <begin position="39"/>
        <end position="106"/>
    </location>
</feature>
<dbReference type="InterPro" id="IPR050789">
    <property type="entry name" value="Diverse_Enzym_Activities"/>
</dbReference>
<dbReference type="PANTHER" id="PTHR43283">
    <property type="entry name" value="BETA-LACTAMASE-RELATED"/>
    <property type="match status" value="1"/>
</dbReference>
<sequence length="120" mass="12545">MPAAAQADPEGQKVQQSLDALTESRRFPGALAQRRSWTGHATTFRSGTAALGTGCPMVGADARLRVASTTKIFTAVVVLQLAAKGRIRLDAPVERYLPGVVRGTGAGAGIDGRANTAWDR</sequence>
<dbReference type="Proteomes" id="UP000578449">
    <property type="component" value="Unassembled WGS sequence"/>
</dbReference>
<dbReference type="AlphaFoldDB" id="A0A840PAN9"/>
<dbReference type="InterPro" id="IPR001466">
    <property type="entry name" value="Beta-lactam-related"/>
</dbReference>
<proteinExistence type="predicted"/>
<name>A0A840PAN9_9ACTN</name>
<evidence type="ECO:0000259" key="1">
    <source>
        <dbReference type="Pfam" id="PF00144"/>
    </source>
</evidence>
<dbReference type="Gene3D" id="3.40.710.10">
    <property type="entry name" value="DD-peptidase/beta-lactamase superfamily"/>
    <property type="match status" value="1"/>
</dbReference>
<dbReference type="Pfam" id="PF00144">
    <property type="entry name" value="Beta-lactamase"/>
    <property type="match status" value="1"/>
</dbReference>
<evidence type="ECO:0000313" key="3">
    <source>
        <dbReference type="Proteomes" id="UP000578449"/>
    </source>
</evidence>
<dbReference type="SUPFAM" id="SSF56601">
    <property type="entry name" value="beta-lactamase/transpeptidase-like"/>
    <property type="match status" value="1"/>
</dbReference>
<comment type="caution">
    <text evidence="2">The sequence shown here is derived from an EMBL/GenBank/DDBJ whole genome shotgun (WGS) entry which is preliminary data.</text>
</comment>
<protein>
    <submittedName>
        <fullName evidence="2">CubicO group peptidase (Beta-lactamase class C family)</fullName>
    </submittedName>
</protein>